<gene>
    <name evidence="1" type="ORF">Cvel_7862</name>
</gene>
<protein>
    <submittedName>
        <fullName evidence="1">Uncharacterized protein</fullName>
    </submittedName>
</protein>
<name>A0A0G4HQ65_9ALVE</name>
<evidence type="ECO:0000313" key="1">
    <source>
        <dbReference type="EMBL" id="CEM46351.1"/>
    </source>
</evidence>
<accession>A0A0G4HQ65</accession>
<dbReference type="EMBL" id="CDMZ01003434">
    <property type="protein sequence ID" value="CEM46351.1"/>
    <property type="molecule type" value="Genomic_DNA"/>
</dbReference>
<reference evidence="1" key="1">
    <citation type="submission" date="2014-11" db="EMBL/GenBank/DDBJ databases">
        <authorList>
            <person name="Otto D Thomas"/>
            <person name="Naeem Raeece"/>
        </authorList>
    </citation>
    <scope>NUCLEOTIDE SEQUENCE</scope>
</reference>
<organism evidence="1">
    <name type="scientific">Chromera velia CCMP2878</name>
    <dbReference type="NCBI Taxonomy" id="1169474"/>
    <lineage>
        <taxon>Eukaryota</taxon>
        <taxon>Sar</taxon>
        <taxon>Alveolata</taxon>
        <taxon>Colpodellida</taxon>
        <taxon>Chromeraceae</taxon>
        <taxon>Chromera</taxon>
    </lineage>
</organism>
<sequence length="115" mass="12546">MSTAAAEDFADLSFLSSKDRFIVEEIFAAFEGTDIEPYYANSDSLGFHLNTVFPSLLSQVDGAVFYVGEGGDEEFFDCEETEEFFDCVSGNTEDCQAADFEGEGLIAEKACNSLP</sequence>
<dbReference type="AlphaFoldDB" id="A0A0G4HQ65"/>
<dbReference type="VEuPathDB" id="CryptoDB:Cvel_7862"/>
<dbReference type="PhylomeDB" id="A0A0G4HQ65"/>
<proteinExistence type="predicted"/>